<sequence length="66" mass="7686">MQLEAVFYHSCQWSHYFIASLQLAFGCFCMNRSVDTAVYREYQTVTLENGYLYSSILKDIISDSVK</sequence>
<proteinExistence type="predicted"/>
<reference evidence="1" key="1">
    <citation type="submission" date="2014-11" db="EMBL/GenBank/DDBJ databases">
        <authorList>
            <person name="Amaro Gonzalez C."/>
        </authorList>
    </citation>
    <scope>NUCLEOTIDE SEQUENCE</scope>
</reference>
<accession>A0A0E9WWE4</accession>
<evidence type="ECO:0000313" key="1">
    <source>
        <dbReference type="EMBL" id="JAH94536.1"/>
    </source>
</evidence>
<dbReference type="AlphaFoldDB" id="A0A0E9WWE4"/>
<protein>
    <submittedName>
        <fullName evidence="1">Uncharacterized protein</fullName>
    </submittedName>
</protein>
<dbReference type="EMBL" id="GBXM01014041">
    <property type="protein sequence ID" value="JAH94536.1"/>
    <property type="molecule type" value="Transcribed_RNA"/>
</dbReference>
<reference evidence="1" key="2">
    <citation type="journal article" date="2015" name="Fish Shellfish Immunol.">
        <title>Early steps in the European eel (Anguilla anguilla)-Vibrio vulnificus interaction in the gills: Role of the RtxA13 toxin.</title>
        <authorList>
            <person name="Callol A."/>
            <person name="Pajuelo D."/>
            <person name="Ebbesson L."/>
            <person name="Teles M."/>
            <person name="MacKenzie S."/>
            <person name="Amaro C."/>
        </authorList>
    </citation>
    <scope>NUCLEOTIDE SEQUENCE</scope>
</reference>
<organism evidence="1">
    <name type="scientific">Anguilla anguilla</name>
    <name type="common">European freshwater eel</name>
    <name type="synonym">Muraena anguilla</name>
    <dbReference type="NCBI Taxonomy" id="7936"/>
    <lineage>
        <taxon>Eukaryota</taxon>
        <taxon>Metazoa</taxon>
        <taxon>Chordata</taxon>
        <taxon>Craniata</taxon>
        <taxon>Vertebrata</taxon>
        <taxon>Euteleostomi</taxon>
        <taxon>Actinopterygii</taxon>
        <taxon>Neopterygii</taxon>
        <taxon>Teleostei</taxon>
        <taxon>Anguilliformes</taxon>
        <taxon>Anguillidae</taxon>
        <taxon>Anguilla</taxon>
    </lineage>
</organism>
<name>A0A0E9WWE4_ANGAN</name>